<sequence length="285" mass="33373">MTAIKYIKFDGCHNNKDIFRSLRHLVLHTLSNLERWSSQQENGDGDEQRREEDKQVILGCLCRLRIHDCPKLIRLPKLLLPALEFLEMNGVGCDRIDLPMSKSVKKFELRDVPNLERWSFPEEVILCFLKIFNCPKLMRLPKLLLPALEFLEMNRVGCERIDLPMSKSLKKFVLRDMPNLERLSFPEVDDDEDGQVILRFFHTLKIFNCPKLIRLLKLLLPALEFLEMNGVGCDRIDLPMSKSLKEVKLEHMPNLESWSSREVDGDEDDQVILRFFCTLDIFDCP</sequence>
<dbReference type="Proteomes" id="UP001234297">
    <property type="component" value="Chromosome 11"/>
</dbReference>
<evidence type="ECO:0000313" key="2">
    <source>
        <dbReference type="Proteomes" id="UP001234297"/>
    </source>
</evidence>
<evidence type="ECO:0000313" key="1">
    <source>
        <dbReference type="EMBL" id="KAJ8624231.1"/>
    </source>
</evidence>
<comment type="caution">
    <text evidence="1">The sequence shown here is derived from an EMBL/GenBank/DDBJ whole genome shotgun (WGS) entry which is preliminary data.</text>
</comment>
<accession>A0ACC2KTM8</accession>
<organism evidence="1 2">
    <name type="scientific">Persea americana</name>
    <name type="common">Avocado</name>
    <dbReference type="NCBI Taxonomy" id="3435"/>
    <lineage>
        <taxon>Eukaryota</taxon>
        <taxon>Viridiplantae</taxon>
        <taxon>Streptophyta</taxon>
        <taxon>Embryophyta</taxon>
        <taxon>Tracheophyta</taxon>
        <taxon>Spermatophyta</taxon>
        <taxon>Magnoliopsida</taxon>
        <taxon>Magnoliidae</taxon>
        <taxon>Laurales</taxon>
        <taxon>Lauraceae</taxon>
        <taxon>Persea</taxon>
    </lineage>
</organism>
<gene>
    <name evidence="1" type="ORF">MRB53_032761</name>
</gene>
<keyword evidence="2" id="KW-1185">Reference proteome</keyword>
<name>A0ACC2KTM8_PERAE</name>
<proteinExistence type="predicted"/>
<reference evidence="1 2" key="1">
    <citation type="journal article" date="2022" name="Hortic Res">
        <title>A haplotype resolved chromosomal level avocado genome allows analysis of novel avocado genes.</title>
        <authorList>
            <person name="Nath O."/>
            <person name="Fletcher S.J."/>
            <person name="Hayward A."/>
            <person name="Shaw L.M."/>
            <person name="Masouleh A.K."/>
            <person name="Furtado A."/>
            <person name="Henry R.J."/>
            <person name="Mitter N."/>
        </authorList>
    </citation>
    <scope>NUCLEOTIDE SEQUENCE [LARGE SCALE GENOMIC DNA]</scope>
    <source>
        <strain evidence="2">cv. Hass</strain>
    </source>
</reference>
<protein>
    <submittedName>
        <fullName evidence="1">Uncharacterized protein</fullName>
    </submittedName>
</protein>
<dbReference type="EMBL" id="CM056819">
    <property type="protein sequence ID" value="KAJ8624231.1"/>
    <property type="molecule type" value="Genomic_DNA"/>
</dbReference>